<accession>A0A8K0PBF8</accession>
<comment type="caution">
    <text evidence="2">The sequence shown here is derived from an EMBL/GenBank/DDBJ whole genome shotgun (WGS) entry which is preliminary data.</text>
</comment>
<feature type="region of interest" description="Disordered" evidence="1">
    <location>
        <begin position="72"/>
        <end position="91"/>
    </location>
</feature>
<feature type="compositionally biased region" description="Polar residues" evidence="1">
    <location>
        <begin position="76"/>
        <end position="91"/>
    </location>
</feature>
<keyword evidence="3" id="KW-1185">Reference proteome</keyword>
<protein>
    <submittedName>
        <fullName evidence="2">Uncharacterized protein</fullName>
    </submittedName>
</protein>
<dbReference type="AlphaFoldDB" id="A0A8K0PBF8"/>
<evidence type="ECO:0000313" key="2">
    <source>
        <dbReference type="EMBL" id="KAG8237469.1"/>
    </source>
</evidence>
<organism evidence="2 3">
    <name type="scientific">Ladona fulva</name>
    <name type="common">Scarce chaser dragonfly</name>
    <name type="synonym">Libellula fulva</name>
    <dbReference type="NCBI Taxonomy" id="123851"/>
    <lineage>
        <taxon>Eukaryota</taxon>
        <taxon>Metazoa</taxon>
        <taxon>Ecdysozoa</taxon>
        <taxon>Arthropoda</taxon>
        <taxon>Hexapoda</taxon>
        <taxon>Insecta</taxon>
        <taxon>Pterygota</taxon>
        <taxon>Palaeoptera</taxon>
        <taxon>Odonata</taxon>
        <taxon>Epiprocta</taxon>
        <taxon>Anisoptera</taxon>
        <taxon>Libelluloidea</taxon>
        <taxon>Libellulidae</taxon>
        <taxon>Ladona</taxon>
    </lineage>
</organism>
<evidence type="ECO:0000256" key="1">
    <source>
        <dbReference type="SAM" id="MobiDB-lite"/>
    </source>
</evidence>
<dbReference type="Proteomes" id="UP000792457">
    <property type="component" value="Unassembled WGS sequence"/>
</dbReference>
<proteinExistence type="predicted"/>
<sequence>MSKTGSSLEGYRSSLTGVNSLQSPFGPFGSGKWAQCPSVTRGRFTKTTWIGMEPPIAEAGVAGGVVSGVTEGVVANPSSVTRQQQRSSKRT</sequence>
<reference evidence="2" key="2">
    <citation type="submission" date="2017-10" db="EMBL/GenBank/DDBJ databases">
        <title>Ladona fulva Genome sequencing and assembly.</title>
        <authorList>
            <person name="Murali S."/>
            <person name="Richards S."/>
            <person name="Bandaranaike D."/>
            <person name="Bellair M."/>
            <person name="Blankenburg K."/>
            <person name="Chao H."/>
            <person name="Dinh H."/>
            <person name="Doddapaneni H."/>
            <person name="Dugan-Rocha S."/>
            <person name="Elkadiri S."/>
            <person name="Gnanaolivu R."/>
            <person name="Hernandez B."/>
            <person name="Skinner E."/>
            <person name="Javaid M."/>
            <person name="Lee S."/>
            <person name="Li M."/>
            <person name="Ming W."/>
            <person name="Munidasa M."/>
            <person name="Muniz J."/>
            <person name="Nguyen L."/>
            <person name="Hughes D."/>
            <person name="Osuji N."/>
            <person name="Pu L.-L."/>
            <person name="Puazo M."/>
            <person name="Qu C."/>
            <person name="Quiroz J."/>
            <person name="Raj R."/>
            <person name="Weissenberger G."/>
            <person name="Xin Y."/>
            <person name="Zou X."/>
            <person name="Han Y."/>
            <person name="Worley K."/>
            <person name="Muzny D."/>
            <person name="Gibbs R."/>
        </authorList>
    </citation>
    <scope>NUCLEOTIDE SEQUENCE</scope>
    <source>
        <strain evidence="2">Sampled in the wild</strain>
    </source>
</reference>
<gene>
    <name evidence="2" type="ORF">J437_LFUL015688</name>
</gene>
<reference evidence="2" key="1">
    <citation type="submission" date="2013-04" db="EMBL/GenBank/DDBJ databases">
        <authorList>
            <person name="Qu J."/>
            <person name="Murali S.C."/>
            <person name="Bandaranaike D."/>
            <person name="Bellair M."/>
            <person name="Blankenburg K."/>
            <person name="Chao H."/>
            <person name="Dinh H."/>
            <person name="Doddapaneni H."/>
            <person name="Downs B."/>
            <person name="Dugan-Rocha S."/>
            <person name="Elkadiri S."/>
            <person name="Gnanaolivu R.D."/>
            <person name="Hernandez B."/>
            <person name="Javaid M."/>
            <person name="Jayaseelan J.C."/>
            <person name="Lee S."/>
            <person name="Li M."/>
            <person name="Ming W."/>
            <person name="Munidasa M."/>
            <person name="Muniz J."/>
            <person name="Nguyen L."/>
            <person name="Ongeri F."/>
            <person name="Osuji N."/>
            <person name="Pu L.-L."/>
            <person name="Puazo M."/>
            <person name="Qu C."/>
            <person name="Quiroz J."/>
            <person name="Raj R."/>
            <person name="Weissenberger G."/>
            <person name="Xin Y."/>
            <person name="Zou X."/>
            <person name="Han Y."/>
            <person name="Richards S."/>
            <person name="Worley K."/>
            <person name="Muzny D."/>
            <person name="Gibbs R."/>
        </authorList>
    </citation>
    <scope>NUCLEOTIDE SEQUENCE</scope>
    <source>
        <strain evidence="2">Sampled in the wild</strain>
    </source>
</reference>
<dbReference type="EMBL" id="KZ309174">
    <property type="protein sequence ID" value="KAG8237469.1"/>
    <property type="molecule type" value="Genomic_DNA"/>
</dbReference>
<evidence type="ECO:0000313" key="3">
    <source>
        <dbReference type="Proteomes" id="UP000792457"/>
    </source>
</evidence>
<name>A0A8K0PBF8_LADFU</name>